<evidence type="ECO:0000256" key="4">
    <source>
        <dbReference type="ARBA" id="ARBA00023002"/>
    </source>
</evidence>
<evidence type="ECO:0000256" key="2">
    <source>
        <dbReference type="ARBA" id="ARBA00022630"/>
    </source>
</evidence>
<accession>A0ABZ1IGF9</accession>
<dbReference type="SUPFAM" id="SSF51905">
    <property type="entry name" value="FAD/NAD(P)-binding domain"/>
    <property type="match status" value="1"/>
</dbReference>
<dbReference type="PANTHER" id="PTHR43557">
    <property type="entry name" value="APOPTOSIS-INDUCING FACTOR 1"/>
    <property type="match status" value="1"/>
</dbReference>
<organism evidence="7 8">
    <name type="scientific">Amycolatopsis rhabdoformis</name>
    <dbReference type="NCBI Taxonomy" id="1448059"/>
    <lineage>
        <taxon>Bacteria</taxon>
        <taxon>Bacillati</taxon>
        <taxon>Actinomycetota</taxon>
        <taxon>Actinomycetes</taxon>
        <taxon>Pseudonocardiales</taxon>
        <taxon>Pseudonocardiaceae</taxon>
        <taxon>Amycolatopsis</taxon>
    </lineage>
</organism>
<dbReference type="InterPro" id="IPR023753">
    <property type="entry name" value="FAD/NAD-binding_dom"/>
</dbReference>
<dbReference type="InterPro" id="IPR028202">
    <property type="entry name" value="Reductase_C"/>
</dbReference>
<dbReference type="InterPro" id="IPR016156">
    <property type="entry name" value="FAD/NAD-linked_Rdtase_dimer_sf"/>
</dbReference>
<keyword evidence="4" id="KW-0560">Oxidoreductase</keyword>
<name>A0ABZ1IGF9_9PSEU</name>
<sequence length="396" mass="40228">MGELDRIVVVGASLAGLRSVATLRAEGFSGSITVIGDEPEMPYDRPPLSKEVMRGEHGPAEVRLAGADEHGAVWRLGSPAVTLDPVGKVVVTADGVETPYDGAVLATGSGTRSLPSFDPAAQNVHSVRKLDDALRLSATLSAETKLLIVGCGFVGIEVASSARSRGAQVTVVGLDPPVAPAGPLASAAAVRLLTEAGVRLHVGETVAEVEAAGSGYRVTLSGGAVVEADQVVVAVGSTPNVGWLAGAGLELGDGVECDETLRVAGVADVVAAGDIVRWPNPAFGGLVMRVEHWSNAVEQGVAAAKTLLAGAGATPFGSVPSFWSDHFGIRLQSVGLPRLATRFEVVAGDPDEGVFCAAAYAGETLVGGVAYGMPRPLVMIKVKLAKAGVALQPARS</sequence>
<dbReference type="SUPFAM" id="SSF55424">
    <property type="entry name" value="FAD/NAD-linked reductases, dimerisation (C-terminal) domain"/>
    <property type="match status" value="1"/>
</dbReference>
<reference evidence="7 8" key="1">
    <citation type="journal article" date="2015" name="Int. J. Syst. Evol. Microbiol.">
        <title>Amycolatopsis rhabdoformis sp. nov., an actinomycete isolated from a tropical forest soil.</title>
        <authorList>
            <person name="Souza W.R."/>
            <person name="Silva R.E."/>
            <person name="Goodfellow M."/>
            <person name="Busarakam K."/>
            <person name="Figueiro F.S."/>
            <person name="Ferreira D."/>
            <person name="Rodrigues-Filho E."/>
            <person name="Moraes L.A.B."/>
            <person name="Zucchi T.D."/>
        </authorList>
    </citation>
    <scope>NUCLEOTIDE SEQUENCE [LARGE SCALE GENOMIC DNA]</scope>
    <source>
        <strain evidence="7 8">NCIMB 14900</strain>
    </source>
</reference>
<gene>
    <name evidence="7" type="ORF">VSH64_15760</name>
</gene>
<dbReference type="EMBL" id="CP142149">
    <property type="protein sequence ID" value="WSE33545.1"/>
    <property type="molecule type" value="Genomic_DNA"/>
</dbReference>
<evidence type="ECO:0000256" key="1">
    <source>
        <dbReference type="ARBA" id="ARBA00001974"/>
    </source>
</evidence>
<dbReference type="PANTHER" id="PTHR43557:SF2">
    <property type="entry name" value="RIESKE DOMAIN-CONTAINING PROTEIN-RELATED"/>
    <property type="match status" value="1"/>
</dbReference>
<dbReference type="Pfam" id="PF14759">
    <property type="entry name" value="Reductase_C"/>
    <property type="match status" value="1"/>
</dbReference>
<evidence type="ECO:0000313" key="7">
    <source>
        <dbReference type="EMBL" id="WSE33545.1"/>
    </source>
</evidence>
<dbReference type="InterPro" id="IPR036188">
    <property type="entry name" value="FAD/NAD-bd_sf"/>
</dbReference>
<keyword evidence="3" id="KW-0274">FAD</keyword>
<dbReference type="Proteomes" id="UP001330812">
    <property type="component" value="Chromosome"/>
</dbReference>
<dbReference type="Gene3D" id="3.50.50.60">
    <property type="entry name" value="FAD/NAD(P)-binding domain"/>
    <property type="match status" value="2"/>
</dbReference>
<comment type="cofactor">
    <cofactor evidence="1">
        <name>FAD</name>
        <dbReference type="ChEBI" id="CHEBI:57692"/>
    </cofactor>
</comment>
<dbReference type="Gene3D" id="3.30.390.30">
    <property type="match status" value="1"/>
</dbReference>
<evidence type="ECO:0000259" key="5">
    <source>
        <dbReference type="Pfam" id="PF07992"/>
    </source>
</evidence>
<feature type="domain" description="Reductase C-terminal" evidence="6">
    <location>
        <begin position="322"/>
        <end position="394"/>
    </location>
</feature>
<evidence type="ECO:0000256" key="3">
    <source>
        <dbReference type="ARBA" id="ARBA00022827"/>
    </source>
</evidence>
<protein>
    <submittedName>
        <fullName evidence="7">FAD-dependent oxidoreductase</fullName>
    </submittedName>
</protein>
<evidence type="ECO:0000313" key="8">
    <source>
        <dbReference type="Proteomes" id="UP001330812"/>
    </source>
</evidence>
<evidence type="ECO:0000259" key="6">
    <source>
        <dbReference type="Pfam" id="PF14759"/>
    </source>
</evidence>
<dbReference type="Pfam" id="PF07992">
    <property type="entry name" value="Pyr_redox_2"/>
    <property type="match status" value="1"/>
</dbReference>
<keyword evidence="2" id="KW-0285">Flavoprotein</keyword>
<dbReference type="PRINTS" id="PR00368">
    <property type="entry name" value="FADPNR"/>
</dbReference>
<dbReference type="PRINTS" id="PR00411">
    <property type="entry name" value="PNDRDTASEI"/>
</dbReference>
<dbReference type="RefSeq" id="WP_326836343.1">
    <property type="nucleotide sequence ID" value="NZ_CP142149.1"/>
</dbReference>
<keyword evidence="8" id="KW-1185">Reference proteome</keyword>
<feature type="domain" description="FAD/NAD(P)-binding" evidence="5">
    <location>
        <begin position="6"/>
        <end position="300"/>
    </location>
</feature>
<dbReference type="InterPro" id="IPR050446">
    <property type="entry name" value="FAD-oxidoreductase/Apoptosis"/>
</dbReference>
<proteinExistence type="predicted"/>